<dbReference type="InterPro" id="IPR050855">
    <property type="entry name" value="NDM-1-like"/>
</dbReference>
<dbReference type="SUPFAM" id="SSF56281">
    <property type="entry name" value="Metallo-hydrolase/oxidoreductase"/>
    <property type="match status" value="1"/>
</dbReference>
<evidence type="ECO:0000313" key="3">
    <source>
        <dbReference type="Proteomes" id="UP000034166"/>
    </source>
</evidence>
<dbReference type="InterPro" id="IPR037482">
    <property type="entry name" value="ST1585_MBL-fold"/>
</dbReference>
<name>A0A0M2SZS2_9BACI</name>
<dbReference type="Proteomes" id="UP000034166">
    <property type="component" value="Unassembled WGS sequence"/>
</dbReference>
<dbReference type="InterPro" id="IPR001279">
    <property type="entry name" value="Metallo-B-lactamas"/>
</dbReference>
<dbReference type="PANTHER" id="PTHR42951">
    <property type="entry name" value="METALLO-BETA-LACTAMASE DOMAIN-CONTAINING"/>
    <property type="match status" value="1"/>
</dbReference>
<dbReference type="PATRIC" id="fig|1408103.3.peg.136"/>
<dbReference type="InterPro" id="IPR036866">
    <property type="entry name" value="RibonucZ/Hydroxyglut_hydro"/>
</dbReference>
<dbReference type="Pfam" id="PF00753">
    <property type="entry name" value="Lactamase_B"/>
    <property type="match status" value="1"/>
</dbReference>
<accession>A0A0M2SZS2</accession>
<dbReference type="Gene3D" id="3.60.15.10">
    <property type="entry name" value="Ribonuclease Z/Hydroxyacylglutathione hydrolase-like"/>
    <property type="match status" value="1"/>
</dbReference>
<comment type="caution">
    <text evidence="2">The sequence shown here is derived from an EMBL/GenBank/DDBJ whole genome shotgun (WGS) entry which is preliminary data.</text>
</comment>
<sequence>MAGGVPNKTGTYVINDEKLTIVETGASPSVPNVLHGLKKLGFSPDDVKYIILTHIHLDHGGGAGLLLQSCPNAAVVVHPKAAKHIIDPSRLITGARMVFGEKFHEMYGSVLPVPENRILIKDDEETLEIGPNRKLMFFDSPGHASHHFSIYDPISNGMFAGDSAGIQLDLGLMVYLPATSPNQFDPGKMLGVIEQFRKMNLDRIYFAHFGMTTEVENALAEVKEWIPRFMEIGKRGLQEEKSLSDIANDIFKLLTNQFSALGVPDNHPTYNTIQLDLLVFATGIVDYLQKNKQKRV</sequence>
<dbReference type="CDD" id="cd07726">
    <property type="entry name" value="ST1585-like_MBL-fold"/>
    <property type="match status" value="1"/>
</dbReference>
<dbReference type="OrthoDB" id="9761531at2"/>
<evidence type="ECO:0000259" key="1">
    <source>
        <dbReference type="SMART" id="SM00849"/>
    </source>
</evidence>
<feature type="domain" description="Metallo-beta-lactamase" evidence="1">
    <location>
        <begin position="7"/>
        <end position="208"/>
    </location>
</feature>
<protein>
    <submittedName>
        <fullName evidence="2">Beta-lactamase</fullName>
    </submittedName>
</protein>
<dbReference type="SMART" id="SM00849">
    <property type="entry name" value="Lactamase_B"/>
    <property type="match status" value="1"/>
</dbReference>
<dbReference type="EMBL" id="LAYY01000001">
    <property type="protein sequence ID" value="KKK40069.1"/>
    <property type="molecule type" value="Genomic_DNA"/>
</dbReference>
<reference evidence="2 3" key="1">
    <citation type="submission" date="2015-04" db="EMBL/GenBank/DDBJ databases">
        <title>Taxonomic description and genome sequence of Bacillus campisalis sp. nov., a novel member of the genus Bacillus isolated from solar saltern.</title>
        <authorList>
            <person name="Mathan Kumar R."/>
            <person name="Kaur G."/>
            <person name="Kumar A."/>
            <person name="Singh N.K."/>
            <person name="Kaur N."/>
            <person name="Kumar N."/>
            <person name="Mayilraj S."/>
        </authorList>
    </citation>
    <scope>NUCLEOTIDE SEQUENCE [LARGE SCALE GENOMIC DNA]</scope>
    <source>
        <strain evidence="2 3">SA2-6</strain>
    </source>
</reference>
<keyword evidence="3" id="KW-1185">Reference proteome</keyword>
<dbReference type="PANTHER" id="PTHR42951:SF22">
    <property type="entry name" value="METALLO BETA-LACTAMASE SUPERFAMILY LIPOPROTEIN"/>
    <property type="match status" value="1"/>
</dbReference>
<evidence type="ECO:0000313" key="2">
    <source>
        <dbReference type="EMBL" id="KKK40069.1"/>
    </source>
</evidence>
<proteinExistence type="predicted"/>
<gene>
    <name evidence="2" type="ORF">WQ57_00615</name>
</gene>
<organism evidence="2 3">
    <name type="scientific">Mesobacillus campisalis</name>
    <dbReference type="NCBI Taxonomy" id="1408103"/>
    <lineage>
        <taxon>Bacteria</taxon>
        <taxon>Bacillati</taxon>
        <taxon>Bacillota</taxon>
        <taxon>Bacilli</taxon>
        <taxon>Bacillales</taxon>
        <taxon>Bacillaceae</taxon>
        <taxon>Mesobacillus</taxon>
    </lineage>
</organism>
<dbReference type="AlphaFoldDB" id="A0A0M2SZS2"/>